<dbReference type="Pfam" id="PF08459">
    <property type="entry name" value="UvrC_RNaseH_dom"/>
    <property type="match status" value="1"/>
</dbReference>
<dbReference type="InterPro" id="IPR001162">
    <property type="entry name" value="UvrC_RNase_H_dom"/>
</dbReference>
<dbReference type="InterPro" id="IPR000305">
    <property type="entry name" value="GIY-YIG_endonuc"/>
</dbReference>
<dbReference type="AlphaFoldDB" id="A0A1F6TMY4"/>
<organism evidence="4 5">
    <name type="scientific">Candidatus Nomurabacteria bacterium GWB1_40_6</name>
    <dbReference type="NCBI Taxonomy" id="1801727"/>
    <lineage>
        <taxon>Bacteria</taxon>
        <taxon>Candidatus Nomuraibacteriota</taxon>
    </lineage>
</organism>
<feature type="domain" description="GIY-YIG" evidence="2">
    <location>
        <begin position="13"/>
        <end position="120"/>
    </location>
</feature>
<dbReference type="PANTHER" id="PTHR30562:SF1">
    <property type="entry name" value="UVRABC SYSTEM PROTEIN C"/>
    <property type="match status" value="1"/>
</dbReference>
<evidence type="ECO:0000313" key="5">
    <source>
        <dbReference type="Proteomes" id="UP000176484"/>
    </source>
</evidence>
<evidence type="ECO:0000313" key="4">
    <source>
        <dbReference type="EMBL" id="OGI46491.1"/>
    </source>
</evidence>
<evidence type="ECO:0000259" key="3">
    <source>
        <dbReference type="PROSITE" id="PS50165"/>
    </source>
</evidence>
<evidence type="ECO:0000259" key="1">
    <source>
        <dbReference type="PROSITE" id="PS50151"/>
    </source>
</evidence>
<evidence type="ECO:0000259" key="2">
    <source>
        <dbReference type="PROSITE" id="PS50164"/>
    </source>
</evidence>
<feature type="domain" description="UVR" evidence="1">
    <location>
        <begin position="223"/>
        <end position="258"/>
    </location>
</feature>
<dbReference type="InterPro" id="IPR036876">
    <property type="entry name" value="UVR_dom_sf"/>
</dbReference>
<dbReference type="EMBL" id="MFTD01000019">
    <property type="protein sequence ID" value="OGI46491.1"/>
    <property type="molecule type" value="Genomic_DNA"/>
</dbReference>
<dbReference type="SUPFAM" id="SSF82771">
    <property type="entry name" value="GIY-YIG endonuclease"/>
    <property type="match status" value="1"/>
</dbReference>
<dbReference type="Proteomes" id="UP000176484">
    <property type="component" value="Unassembled WGS sequence"/>
</dbReference>
<sequence>MDSKIFKKLKLPDRPGVYFFLRTSPPAPLLGKERVAKRPGEVLYIGKATSLRDRVKSYLGKDPEGKSTSYGAGLIETRGPLIVKMVQLADKIKWQTTDSVLEALILEAELIKKYQPKYNTKEKSDKSFNYVCITKEKLPKVIVVRGSTVKHRVFDRVFGPYPSGSQLKEALKTVRRIFPFLDEKSKNYLEFYRQINLVPDLNDRKLYMQNIRNIILFFSGKKQQIFKNLKKEMKEYAKKREFEKAGEIKRQIFALQHINDVALLKNSPHPSPLLGKERGNSNFRIEAYDIAHMGGENMVGVMVVVNDGEVEKSEYKKFKIRTQDNANDTGALKEVLERRLAHTEWTYPDLIVVDGSIAQINVARKILNNLKVNVPIVSVVKDEHHKARAIMGNRELGLKYKKEILLANSESHRFAIAYHKKMRNKNFLK</sequence>
<dbReference type="InterPro" id="IPR047296">
    <property type="entry name" value="GIY-YIG_UvrC_Cho"/>
</dbReference>
<dbReference type="PROSITE" id="PS50164">
    <property type="entry name" value="GIY_YIG"/>
    <property type="match status" value="1"/>
</dbReference>
<dbReference type="CDD" id="cd10434">
    <property type="entry name" value="GIY-YIG_UvrC_Cho"/>
    <property type="match status" value="1"/>
</dbReference>
<proteinExistence type="predicted"/>
<comment type="caution">
    <text evidence="4">The sequence shown here is derived from an EMBL/GenBank/DDBJ whole genome shotgun (WGS) entry which is preliminary data.</text>
</comment>
<dbReference type="InterPro" id="IPR050066">
    <property type="entry name" value="UvrABC_protein_C"/>
</dbReference>
<gene>
    <name evidence="4" type="ORF">A2121_03175</name>
</gene>
<dbReference type="Gene3D" id="4.10.860.10">
    <property type="entry name" value="UVR domain"/>
    <property type="match status" value="1"/>
</dbReference>
<dbReference type="SUPFAM" id="SSF46600">
    <property type="entry name" value="C-terminal UvrC-binding domain of UvrB"/>
    <property type="match status" value="1"/>
</dbReference>
<dbReference type="GO" id="GO:0009380">
    <property type="term" value="C:excinuclease repair complex"/>
    <property type="evidence" value="ECO:0007669"/>
    <property type="project" value="TreeGrafter"/>
</dbReference>
<dbReference type="PROSITE" id="PS50165">
    <property type="entry name" value="UVRC"/>
    <property type="match status" value="1"/>
</dbReference>
<dbReference type="PROSITE" id="PS50151">
    <property type="entry name" value="UVR"/>
    <property type="match status" value="1"/>
</dbReference>
<protein>
    <recommendedName>
        <fullName evidence="6">Excinuclease ABC subunit C</fullName>
    </recommendedName>
</protein>
<dbReference type="GO" id="GO:0006289">
    <property type="term" value="P:nucleotide-excision repair"/>
    <property type="evidence" value="ECO:0007669"/>
    <property type="project" value="InterPro"/>
</dbReference>
<dbReference type="InterPro" id="IPR038476">
    <property type="entry name" value="UvrC_RNase_H_dom_sf"/>
</dbReference>
<accession>A0A1F6TMY4</accession>
<name>A0A1F6TMY4_9BACT</name>
<dbReference type="GO" id="GO:0009381">
    <property type="term" value="F:excinuclease ABC activity"/>
    <property type="evidence" value="ECO:0007669"/>
    <property type="project" value="InterPro"/>
</dbReference>
<dbReference type="SMART" id="SM00465">
    <property type="entry name" value="GIYc"/>
    <property type="match status" value="1"/>
</dbReference>
<reference evidence="4 5" key="1">
    <citation type="journal article" date="2016" name="Nat. Commun.">
        <title>Thousands of microbial genomes shed light on interconnected biogeochemical processes in an aquifer system.</title>
        <authorList>
            <person name="Anantharaman K."/>
            <person name="Brown C.T."/>
            <person name="Hug L.A."/>
            <person name="Sharon I."/>
            <person name="Castelle C.J."/>
            <person name="Probst A.J."/>
            <person name="Thomas B.C."/>
            <person name="Singh A."/>
            <person name="Wilkins M.J."/>
            <person name="Karaoz U."/>
            <person name="Brodie E.L."/>
            <person name="Williams K.H."/>
            <person name="Hubbard S.S."/>
            <person name="Banfield J.F."/>
        </authorList>
    </citation>
    <scope>NUCLEOTIDE SEQUENCE [LARGE SCALE GENOMIC DNA]</scope>
</reference>
<dbReference type="Pfam" id="PF02151">
    <property type="entry name" value="UVR"/>
    <property type="match status" value="1"/>
</dbReference>
<dbReference type="InterPro" id="IPR035901">
    <property type="entry name" value="GIY-YIG_endonuc_sf"/>
</dbReference>
<dbReference type="InterPro" id="IPR001943">
    <property type="entry name" value="UVR_dom"/>
</dbReference>
<dbReference type="Gene3D" id="3.30.420.340">
    <property type="entry name" value="UvrC, RNAse H endonuclease domain"/>
    <property type="match status" value="1"/>
</dbReference>
<dbReference type="PANTHER" id="PTHR30562">
    <property type="entry name" value="UVRC/OXIDOREDUCTASE"/>
    <property type="match status" value="1"/>
</dbReference>
<dbReference type="Gene3D" id="3.40.1440.10">
    <property type="entry name" value="GIY-YIG endonuclease"/>
    <property type="match status" value="1"/>
</dbReference>
<evidence type="ECO:0008006" key="6">
    <source>
        <dbReference type="Google" id="ProtNLM"/>
    </source>
</evidence>
<feature type="domain" description="UvrC family homology region profile" evidence="3">
    <location>
        <begin position="141"/>
        <end position="367"/>
    </location>
</feature>